<keyword evidence="1" id="KW-0472">Membrane</keyword>
<proteinExistence type="predicted"/>
<gene>
    <name evidence="2" type="ORF">B4119_1581</name>
</gene>
<comment type="caution">
    <text evidence="2">The sequence shown here is derived from an EMBL/GenBank/DDBJ whole genome shotgun (WGS) entry which is preliminary data.</text>
</comment>
<protein>
    <submittedName>
        <fullName evidence="2">Uncharacterized protein</fullName>
    </submittedName>
</protein>
<evidence type="ECO:0000313" key="2">
    <source>
        <dbReference type="EMBL" id="KYD19465.1"/>
    </source>
</evidence>
<keyword evidence="1" id="KW-0812">Transmembrane</keyword>
<reference evidence="2 3" key="1">
    <citation type="submission" date="2016-01" db="EMBL/GenBank/DDBJ databases">
        <title>Draft Genome Sequences of Seven Thermophilic Sporeformers Isolated from Foods.</title>
        <authorList>
            <person name="Berendsen E.M."/>
            <person name="Wells-Bennik M.H."/>
            <person name="Krawcyk A.O."/>
            <person name="De Jong A."/>
            <person name="Holsappel S."/>
            <person name="Eijlander R.T."/>
            <person name="Kuipers O.P."/>
        </authorList>
    </citation>
    <scope>NUCLEOTIDE SEQUENCE [LARGE SCALE GENOMIC DNA]</scope>
    <source>
        <strain evidence="2 3">B4119</strain>
    </source>
</reference>
<keyword evidence="1" id="KW-1133">Transmembrane helix</keyword>
<dbReference type="EMBL" id="LQYS01000009">
    <property type="protein sequence ID" value="KYD19465.1"/>
    <property type="molecule type" value="Genomic_DNA"/>
</dbReference>
<organism evidence="2 3">
    <name type="scientific">Saccharococcus caldoxylosilyticus</name>
    <dbReference type="NCBI Taxonomy" id="81408"/>
    <lineage>
        <taxon>Bacteria</taxon>
        <taxon>Bacillati</taxon>
        <taxon>Bacillota</taxon>
        <taxon>Bacilli</taxon>
        <taxon>Bacillales</taxon>
        <taxon>Anoxybacillaceae</taxon>
        <taxon>Saccharococcus</taxon>
    </lineage>
</organism>
<sequence length="38" mass="4230">MSWMFHPTSNHGKINASFFLPLFGIPSLLLGINPPLFS</sequence>
<name>A0A150M4X8_9BACL</name>
<feature type="transmembrane region" description="Helical" evidence="1">
    <location>
        <begin position="12"/>
        <end position="32"/>
    </location>
</feature>
<evidence type="ECO:0000313" key="3">
    <source>
        <dbReference type="Proteomes" id="UP000075455"/>
    </source>
</evidence>
<evidence type="ECO:0000256" key="1">
    <source>
        <dbReference type="SAM" id="Phobius"/>
    </source>
</evidence>
<accession>A0A150M4X8</accession>
<dbReference type="AlphaFoldDB" id="A0A150M4X8"/>
<dbReference type="Proteomes" id="UP000075455">
    <property type="component" value="Unassembled WGS sequence"/>
</dbReference>